<keyword evidence="5 10" id="KW-0647">Proteasome</keyword>
<dbReference type="GO" id="GO:0006511">
    <property type="term" value="P:ubiquitin-dependent protein catabolic process"/>
    <property type="evidence" value="ECO:0007669"/>
    <property type="project" value="TreeGrafter"/>
</dbReference>
<dbReference type="Proteomes" id="UP000288716">
    <property type="component" value="Unassembled WGS sequence"/>
</dbReference>
<dbReference type="GO" id="GO:0008541">
    <property type="term" value="C:proteasome regulatory particle, lid subcomplex"/>
    <property type="evidence" value="ECO:0007669"/>
    <property type="project" value="TreeGrafter"/>
</dbReference>
<dbReference type="PROSITE" id="PS50250">
    <property type="entry name" value="PCI"/>
    <property type="match status" value="1"/>
</dbReference>
<dbReference type="OrthoDB" id="1093at2759"/>
<evidence type="ECO:0000313" key="11">
    <source>
        <dbReference type="Proteomes" id="UP000288716"/>
    </source>
</evidence>
<reference evidence="10 11" key="1">
    <citation type="journal article" date="2018" name="Gigascience">
        <title>Genomes of trombidid mites reveal novel predicted allergens and laterally-transferred genes associated with secondary metabolism.</title>
        <authorList>
            <person name="Dong X."/>
            <person name="Chaisiri K."/>
            <person name="Xia D."/>
            <person name="Armstrong S.D."/>
            <person name="Fang Y."/>
            <person name="Donnelly M.J."/>
            <person name="Kadowaki T."/>
            <person name="McGarry J.W."/>
            <person name="Darby A.C."/>
            <person name="Makepeace B.L."/>
        </authorList>
    </citation>
    <scope>NUCLEOTIDE SEQUENCE [LARGE SCALE GENOMIC DNA]</scope>
    <source>
        <strain evidence="10">UoL-UT</strain>
    </source>
</reference>
<evidence type="ECO:0000259" key="9">
    <source>
        <dbReference type="PROSITE" id="PS50250"/>
    </source>
</evidence>
<dbReference type="SUPFAM" id="SSF46785">
    <property type="entry name" value="Winged helix' DNA-binding domain"/>
    <property type="match status" value="1"/>
</dbReference>
<evidence type="ECO:0000256" key="2">
    <source>
        <dbReference type="ARBA" id="ARBA00006207"/>
    </source>
</evidence>
<evidence type="ECO:0000256" key="7">
    <source>
        <dbReference type="ARBA" id="ARBA00031303"/>
    </source>
</evidence>
<organism evidence="10 11">
    <name type="scientific">Leptotrombidium deliense</name>
    <dbReference type="NCBI Taxonomy" id="299467"/>
    <lineage>
        <taxon>Eukaryota</taxon>
        <taxon>Metazoa</taxon>
        <taxon>Ecdysozoa</taxon>
        <taxon>Arthropoda</taxon>
        <taxon>Chelicerata</taxon>
        <taxon>Arachnida</taxon>
        <taxon>Acari</taxon>
        <taxon>Acariformes</taxon>
        <taxon>Trombidiformes</taxon>
        <taxon>Prostigmata</taxon>
        <taxon>Anystina</taxon>
        <taxon>Parasitengona</taxon>
        <taxon>Trombiculoidea</taxon>
        <taxon>Trombiculidae</taxon>
        <taxon>Leptotrombidium</taxon>
    </lineage>
</organism>
<dbReference type="VEuPathDB" id="VectorBase:LDEU011497"/>
<dbReference type="PANTHER" id="PTHR10539:SF0">
    <property type="entry name" value="26S PROTEASOME NON-ATPASE REGULATORY SUBUNIT 13"/>
    <property type="match status" value="1"/>
</dbReference>
<dbReference type="GO" id="GO:0005198">
    <property type="term" value="F:structural molecule activity"/>
    <property type="evidence" value="ECO:0007669"/>
    <property type="project" value="TreeGrafter"/>
</dbReference>
<accession>A0A443RZ57</accession>
<protein>
    <recommendedName>
        <fullName evidence="4">26S proteasome non-ATPase regulatory subunit 13</fullName>
    </recommendedName>
    <alternativeName>
        <fullName evidence="6">26S proteasome regulatory subunit RPN9</fullName>
    </alternativeName>
    <alternativeName>
        <fullName evidence="8">26S proteasome regulatory subunit S11</fullName>
    </alternativeName>
    <alternativeName>
        <fullName evidence="7">26S proteasome regulatory subunit p40.5</fullName>
    </alternativeName>
</protein>
<evidence type="ECO:0000313" key="10">
    <source>
        <dbReference type="EMBL" id="RWS20543.1"/>
    </source>
</evidence>
<dbReference type="EMBL" id="NCKV01016947">
    <property type="protein sequence ID" value="RWS20543.1"/>
    <property type="molecule type" value="Genomic_DNA"/>
</dbReference>
<dbReference type="InterPro" id="IPR054179">
    <property type="entry name" value="PSD13_N"/>
</dbReference>
<sequence>MRTKEEISAFLKEQSTKYPQFQQFWTSFEELHEKRLWHQLTVQLLKFLESPDAKNTNLVALYDRFLIDFEMKINPLTLTEMVVIITYEVKEYESQLKFVEKMKEKVKNNREASNLCSVLMGRLKLTNGDMRGVKDILGELSPVFDEETGVTPIHGRYFQLSSDYYQISGNHYEYYRNALRYLGCTDLSKIPNEELQKRAFALALAALLGDKIFNFGELLQHEIIKHLEKEKWLVDLLNAFNFGDLEAYERLRPLWTQQADLKRSERNLTQKICLLCLMEMAFKSTNGVLSFTEIAEKTKLNVNEVEFLVMKALSLGLVKGSIDEVEQKVHLTWVQPRVLDKQQIVSLRSKLDVWCKSVREMEKVLESKAGDIIAN</sequence>
<name>A0A443RZ57_9ACAR</name>
<dbReference type="Pfam" id="PF22037">
    <property type="entry name" value="PSD13_N"/>
    <property type="match status" value="1"/>
</dbReference>
<comment type="similarity">
    <text evidence="2">Belongs to the proteasome subunit S11 family.</text>
</comment>
<evidence type="ECO:0000256" key="8">
    <source>
        <dbReference type="ARBA" id="ARBA00032323"/>
    </source>
</evidence>
<evidence type="ECO:0000256" key="6">
    <source>
        <dbReference type="ARBA" id="ARBA00029749"/>
    </source>
</evidence>
<evidence type="ECO:0000256" key="1">
    <source>
        <dbReference type="ARBA" id="ARBA00002362"/>
    </source>
</evidence>
<gene>
    <name evidence="10" type="ORF">B4U80_06092</name>
</gene>
<evidence type="ECO:0000256" key="5">
    <source>
        <dbReference type="ARBA" id="ARBA00022942"/>
    </source>
</evidence>
<dbReference type="SMART" id="SM00088">
    <property type="entry name" value="PINT"/>
    <property type="match status" value="1"/>
</dbReference>
<proteinExistence type="inferred from homology"/>
<feature type="domain" description="PCI" evidence="9">
    <location>
        <begin position="170"/>
        <end position="336"/>
    </location>
</feature>
<dbReference type="GO" id="GO:0005829">
    <property type="term" value="C:cytosol"/>
    <property type="evidence" value="ECO:0007669"/>
    <property type="project" value="TreeGrafter"/>
</dbReference>
<dbReference type="STRING" id="299467.A0A443RZ57"/>
<dbReference type="Pfam" id="PF01399">
    <property type="entry name" value="PCI"/>
    <property type="match status" value="1"/>
</dbReference>
<comment type="subunit">
    <text evidence="3">Component of the 19S proteasome regulatory particle complex. The 26S proteasome consists of a 20S core particle (CP) and two 19S regulatory subunits (RP). The regulatory particle is made of a lid composed of 9 subunits including PSMD13, a base containing 6 ATPases and few additional components.</text>
</comment>
<dbReference type="AlphaFoldDB" id="A0A443RZ57"/>
<keyword evidence="11" id="KW-1185">Reference proteome</keyword>
<dbReference type="InterPro" id="IPR036390">
    <property type="entry name" value="WH_DNA-bd_sf"/>
</dbReference>
<dbReference type="InterPro" id="IPR035298">
    <property type="entry name" value="PSMD13"/>
</dbReference>
<dbReference type="GO" id="GO:0005634">
    <property type="term" value="C:nucleus"/>
    <property type="evidence" value="ECO:0007669"/>
    <property type="project" value="TreeGrafter"/>
</dbReference>
<comment type="function">
    <text evidence="1">Component of the 26S proteasome, a multiprotein complex involved in the ATP-dependent degradation of ubiquitinated proteins. This complex plays a key role in the maintenance of protein homeostasis by removing misfolded or damaged proteins, which could impair cellular functions, and by removing proteins whose functions are no longer required. Therefore, the proteasome participates in numerous cellular processes, including cell cycle progression, apoptosis, or DNA damage repair.</text>
</comment>
<dbReference type="PANTHER" id="PTHR10539">
    <property type="entry name" value="26S PROTEASOME NON-ATPASE REGULATORY SUBUNIT 13"/>
    <property type="match status" value="1"/>
</dbReference>
<dbReference type="InterPro" id="IPR000717">
    <property type="entry name" value="PCI_dom"/>
</dbReference>
<evidence type="ECO:0000256" key="3">
    <source>
        <dbReference type="ARBA" id="ARBA00011441"/>
    </source>
</evidence>
<evidence type="ECO:0000256" key="4">
    <source>
        <dbReference type="ARBA" id="ARBA00015732"/>
    </source>
</evidence>
<comment type="caution">
    <text evidence="10">The sequence shown here is derived from an EMBL/GenBank/DDBJ whole genome shotgun (WGS) entry which is preliminary data.</text>
</comment>